<keyword evidence="2" id="KW-0812">Transmembrane</keyword>
<gene>
    <name evidence="3" type="ORF">OAUR00152_LOCUS32687</name>
</gene>
<reference evidence="3" key="1">
    <citation type="submission" date="2021-01" db="EMBL/GenBank/DDBJ databases">
        <authorList>
            <person name="Corre E."/>
            <person name="Pelletier E."/>
            <person name="Niang G."/>
            <person name="Scheremetjew M."/>
            <person name="Finn R."/>
            <person name="Kale V."/>
            <person name="Holt S."/>
            <person name="Cochrane G."/>
            <person name="Meng A."/>
            <person name="Brown T."/>
            <person name="Cohen L."/>
        </authorList>
    </citation>
    <scope>NUCLEOTIDE SEQUENCE</scope>
    <source>
        <strain evidence="3">Isolate 1302-5</strain>
    </source>
</reference>
<organism evidence="3">
    <name type="scientific">Odontella aurita</name>
    <dbReference type="NCBI Taxonomy" id="265563"/>
    <lineage>
        <taxon>Eukaryota</taxon>
        <taxon>Sar</taxon>
        <taxon>Stramenopiles</taxon>
        <taxon>Ochrophyta</taxon>
        <taxon>Bacillariophyta</taxon>
        <taxon>Mediophyceae</taxon>
        <taxon>Biddulphiophycidae</taxon>
        <taxon>Eupodiscales</taxon>
        <taxon>Odontellaceae</taxon>
        <taxon>Odontella</taxon>
    </lineage>
</organism>
<keyword evidence="2" id="KW-0472">Membrane</keyword>
<feature type="compositionally biased region" description="Basic and acidic residues" evidence="1">
    <location>
        <begin position="92"/>
        <end position="106"/>
    </location>
</feature>
<evidence type="ECO:0000256" key="2">
    <source>
        <dbReference type="SAM" id="Phobius"/>
    </source>
</evidence>
<accession>A0A7S4JS40</accession>
<feature type="transmembrane region" description="Helical" evidence="2">
    <location>
        <begin position="23"/>
        <end position="45"/>
    </location>
</feature>
<evidence type="ECO:0000256" key="1">
    <source>
        <dbReference type="SAM" id="MobiDB-lite"/>
    </source>
</evidence>
<feature type="compositionally biased region" description="Acidic residues" evidence="1">
    <location>
        <begin position="741"/>
        <end position="757"/>
    </location>
</feature>
<feature type="region of interest" description="Disordered" evidence="1">
    <location>
        <begin position="732"/>
        <end position="757"/>
    </location>
</feature>
<proteinExistence type="predicted"/>
<sequence>MRCFQGIVRQDQRFKTAVRFSNFIFVLAGSYGAQSLLIGGTRAFVPGHYLRHPKRRCYGAAIHPIRFVGPKNHLRFSSQFSASQLTQKRRYARSEPDESNDSKGVSDFENDGWLPGDVDSDLNLLRMNIAESRADEDMKSKQRVFLSKYFASTRRPLFQDLIKFVCAPAILAVLIVSTQSSDRFRSSIYQKCVQFFVTSMNIQYWAMTIISPLIMLLVKRQLQKSNADRVPVSLSRWDMDYEKPETSCRDHILCLLENWTSSVVGAAALGVFSCFVSLRNRSALVAKGPNRAGMVMAVAHIASRLINRIGAVAALNQYQELLYKLRRDDQPRPLSAFNDILQKIIKLMFFFVPAAAVSDVASLVLAVCCFDGIESFSSGPQILRAELNMLTACSVIAPLVHIIAVLRIIEIKVCSDVSLLSPQNRSYELKKRYWLRWRTPKRVYFMLKKWWRDDFILRGRGPLSDEGYRYETPPPGSNIGLFDQPYHEREVELPILQRIAEDEDKGLFEGRPGRSEWPAMATKRMATKHQRNFDSKNFEDPLGIAVQQTFGIGLNYDFDYDAPVEKGAKPSAHILRARAARSAIRHCRDLENSIDERIGVIEDTEERMILGSKLSRQLSDEKRRLAKELLELTPTHAGVPDGKKLETIQAISESDAKTLFRNDQAGGGPDSFVTTYGENPKLDEIEDPFLDKNYVNELLRLSKRRIAAEISEGDTPGRNIDEEDDFASAWMKQQYGQQLEYPEESDDAQDDSETYLA</sequence>
<dbReference type="AlphaFoldDB" id="A0A7S4JS40"/>
<name>A0A7S4JS40_9STRA</name>
<evidence type="ECO:0000313" key="3">
    <source>
        <dbReference type="EMBL" id="CAE2272181.1"/>
    </source>
</evidence>
<dbReference type="EMBL" id="HBKQ01047381">
    <property type="protein sequence ID" value="CAE2272181.1"/>
    <property type="molecule type" value="Transcribed_RNA"/>
</dbReference>
<protein>
    <submittedName>
        <fullName evidence="3">Uncharacterized protein</fullName>
    </submittedName>
</protein>
<feature type="region of interest" description="Disordered" evidence="1">
    <location>
        <begin position="87"/>
        <end position="112"/>
    </location>
</feature>
<keyword evidence="2" id="KW-1133">Transmembrane helix</keyword>